<dbReference type="HAMAP" id="MF_01411">
    <property type="entry name" value="LPS_assembly_LptD"/>
    <property type="match status" value="1"/>
</dbReference>
<dbReference type="GO" id="GO:0043165">
    <property type="term" value="P:Gram-negative-bacterium-type cell outer membrane assembly"/>
    <property type="evidence" value="ECO:0007669"/>
    <property type="project" value="UniProtKB-UniRule"/>
</dbReference>
<dbReference type="Pfam" id="PF04453">
    <property type="entry name" value="LptD"/>
    <property type="match status" value="1"/>
</dbReference>
<dbReference type="GO" id="GO:1990351">
    <property type="term" value="C:transporter complex"/>
    <property type="evidence" value="ECO:0007669"/>
    <property type="project" value="TreeGrafter"/>
</dbReference>
<comment type="subcellular location">
    <subcellularLocation>
        <location evidence="2">Cell outer membrane</location>
    </subcellularLocation>
</comment>
<dbReference type="PANTHER" id="PTHR30189:SF1">
    <property type="entry name" value="LPS-ASSEMBLY PROTEIN LPTD"/>
    <property type="match status" value="1"/>
</dbReference>
<evidence type="ECO:0000259" key="3">
    <source>
        <dbReference type="Pfam" id="PF04453"/>
    </source>
</evidence>
<comment type="similarity">
    <text evidence="2">Belongs to the LptD family.</text>
</comment>
<keyword evidence="1 2" id="KW-0732">Signal</keyword>
<organism evidence="4 5">
    <name type="scientific">Paraburkholderia fungorum</name>
    <dbReference type="NCBI Taxonomy" id="134537"/>
    <lineage>
        <taxon>Bacteria</taxon>
        <taxon>Pseudomonadati</taxon>
        <taxon>Pseudomonadota</taxon>
        <taxon>Betaproteobacteria</taxon>
        <taxon>Burkholderiales</taxon>
        <taxon>Burkholderiaceae</taxon>
        <taxon>Paraburkholderia</taxon>
    </lineage>
</organism>
<dbReference type="RefSeq" id="WP_216750349.1">
    <property type="nucleotide sequence ID" value="NZ_JAHNIZ010000008.1"/>
</dbReference>
<dbReference type="AlphaFoldDB" id="A0AAP5US92"/>
<comment type="function">
    <text evidence="2">Together with LptE, is involved in the assembly of lipopolysaccharide (LPS) at the surface of the outer membrane.</text>
</comment>
<dbReference type="InterPro" id="IPR007543">
    <property type="entry name" value="LptD_C"/>
</dbReference>
<protein>
    <recommendedName>
        <fullName evidence="2">LPS-assembly protein LptD</fullName>
    </recommendedName>
</protein>
<sequence>MSHVYAQSSSMPAQPELTNDPWNLLLAPRLEEHPLAPGMSAVTFGLGSEATGTYDADLSLKGSAELRRATSVVQADAIHYDVDQDVADAFGHVVLTRDGNQFIGPYAHLHVDSNEGMMTTPRYHFILSDGKGSGSRVELHDDQQETLYDGTYTTCQCVDDPAWYVRASRLDLDNAQNNGVAHNGVLFFLGVPIFASPWLSFPLDGTRRSGILPPTFSISSTNGYDVAVPVYFNLAPNYDLTLTPRLMSKRGVMLTTDFRYLTPSYSGTLSFAYLPNDALTNTNRYSISFQHQQTLGGGFSAYVNYQRVSDANVTTDLANSSSVVVGGQSLFQQEAGVAFNHGPWSVLTRVQYWQSFSDATPPYNREPELNVKYARYDVDGFDFGATWDATRFTIPVGNSTQGERLLFDPYVSYEFGQPGWYATPKLQWHFASYDLSSIGTGAPAGQPTTFSFNVPTLSFDSGMTFERSVNLFGVGLIQTLEPRLYYVYTPYRNQNYAPIFDTAPLDFGLAEVFTSNRFVGGDRVSDMNRITAGITTRFVDAANGNELARFVLAQEYYFRNTQVTMPGDSPPTVGPSNLIAGDSLNIGAVSVQQGIEYNQSSGEFTQATIGLGWKRAAGSVFNAAYLYARANATLDDETENQVLLSGQFPLTGRLSGVGQIDYDIVSHRVLAGLIGLKYLADCWSVSFAFQKYTNVSSTTTSTTGTRFLMQLQLNGLSHIDNGLQQQFRASIPGYSVAPSALPESRFSSYP</sequence>
<gene>
    <name evidence="2" type="primary">lptD</name>
    <name evidence="4" type="ORF">ParKJ_05000</name>
</gene>
<evidence type="ECO:0000313" key="5">
    <source>
        <dbReference type="Proteomes" id="UP001246473"/>
    </source>
</evidence>
<accession>A0AAP5US92</accession>
<keyword evidence="2" id="KW-0472">Membrane</keyword>
<dbReference type="EMBL" id="JANSLM010000002">
    <property type="protein sequence ID" value="MDT8836758.1"/>
    <property type="molecule type" value="Genomic_DNA"/>
</dbReference>
<evidence type="ECO:0000256" key="2">
    <source>
        <dbReference type="HAMAP-Rule" id="MF_01411"/>
    </source>
</evidence>
<keyword evidence="2" id="KW-0998">Cell outer membrane</keyword>
<dbReference type="GO" id="GO:0009279">
    <property type="term" value="C:cell outer membrane"/>
    <property type="evidence" value="ECO:0007669"/>
    <property type="project" value="UniProtKB-SubCell"/>
</dbReference>
<evidence type="ECO:0000256" key="1">
    <source>
        <dbReference type="ARBA" id="ARBA00022729"/>
    </source>
</evidence>
<dbReference type="PANTHER" id="PTHR30189">
    <property type="entry name" value="LPS-ASSEMBLY PROTEIN"/>
    <property type="match status" value="1"/>
</dbReference>
<comment type="subunit">
    <text evidence="2">Component of the lipopolysaccharide transport and assembly complex. Interacts with LptE and LptA.</text>
</comment>
<dbReference type="InterPro" id="IPR050218">
    <property type="entry name" value="LptD"/>
</dbReference>
<evidence type="ECO:0000313" key="4">
    <source>
        <dbReference type="EMBL" id="MDT8836758.1"/>
    </source>
</evidence>
<proteinExistence type="inferred from homology"/>
<dbReference type="GO" id="GO:0015920">
    <property type="term" value="P:lipopolysaccharide transport"/>
    <property type="evidence" value="ECO:0007669"/>
    <property type="project" value="InterPro"/>
</dbReference>
<feature type="domain" description="LptD C-terminal" evidence="3">
    <location>
        <begin position="282"/>
        <end position="653"/>
    </location>
</feature>
<dbReference type="InterPro" id="IPR020889">
    <property type="entry name" value="LipoPS_assembly_LptD"/>
</dbReference>
<dbReference type="Proteomes" id="UP001246473">
    <property type="component" value="Unassembled WGS sequence"/>
</dbReference>
<reference evidence="4" key="1">
    <citation type="submission" date="2022-08" db="EMBL/GenBank/DDBJ databases">
        <authorList>
            <person name="Kim S.-J."/>
        </authorList>
    </citation>
    <scope>NUCLEOTIDE SEQUENCE</scope>
    <source>
        <strain evidence="4">KJ</strain>
    </source>
</reference>
<comment type="caution">
    <text evidence="2">Lacks conserved residue(s) required for the propagation of feature annotation.</text>
</comment>
<comment type="caution">
    <text evidence="4">The sequence shown here is derived from an EMBL/GenBank/DDBJ whole genome shotgun (WGS) entry which is preliminary data.</text>
</comment>
<name>A0AAP5US92_9BURK</name>